<feature type="domain" description="Hint" evidence="20">
    <location>
        <begin position="471"/>
        <end position="515"/>
    </location>
</feature>
<keyword evidence="5" id="KW-0808">Transferase</keyword>
<dbReference type="GO" id="GO:0016539">
    <property type="term" value="P:intein-mediated protein splicing"/>
    <property type="evidence" value="ECO:0007669"/>
    <property type="project" value="InterPro"/>
</dbReference>
<evidence type="ECO:0000313" key="24">
    <source>
        <dbReference type="Proteomes" id="UP000070412"/>
    </source>
</evidence>
<feature type="compositionally biased region" description="Basic residues" evidence="19">
    <location>
        <begin position="96"/>
        <end position="114"/>
    </location>
</feature>
<organism evidence="22">
    <name type="scientific">Sarcoptes scabiei</name>
    <name type="common">Itch mite</name>
    <name type="synonym">Acarus scabiei</name>
    <dbReference type="NCBI Taxonomy" id="52283"/>
    <lineage>
        <taxon>Eukaryota</taxon>
        <taxon>Metazoa</taxon>
        <taxon>Ecdysozoa</taxon>
        <taxon>Arthropoda</taxon>
        <taxon>Chelicerata</taxon>
        <taxon>Arachnida</taxon>
        <taxon>Acari</taxon>
        <taxon>Acariformes</taxon>
        <taxon>Sarcoptiformes</taxon>
        <taxon>Astigmata</taxon>
        <taxon>Psoroptidia</taxon>
        <taxon>Sarcoptoidea</taxon>
        <taxon>Sarcoptidae</taxon>
        <taxon>Sarcoptinae</taxon>
        <taxon>Sarcoptes</taxon>
    </lineage>
</organism>
<dbReference type="FunFam" id="3.30.1380.10:FF:000001">
    <property type="entry name" value="Indian hedgehog"/>
    <property type="match status" value="1"/>
</dbReference>
<evidence type="ECO:0000256" key="17">
    <source>
        <dbReference type="ARBA" id="ARBA00048589"/>
    </source>
</evidence>
<dbReference type="Pfam" id="PF01085">
    <property type="entry name" value="HH_signal"/>
    <property type="match status" value="1"/>
</dbReference>
<keyword evidence="14" id="KW-0449">Lipoprotein</keyword>
<dbReference type="FunFam" id="2.170.16.10:FF:000001">
    <property type="entry name" value="Indian hedgehog"/>
    <property type="match status" value="1"/>
</dbReference>
<evidence type="ECO:0000256" key="3">
    <source>
        <dbReference type="ARBA" id="ARBA00022475"/>
    </source>
</evidence>
<keyword evidence="15" id="KW-0504">Morphogen</keyword>
<dbReference type="SUPFAM" id="SSF51294">
    <property type="entry name" value="Hedgehog/intein (Hint) domain"/>
    <property type="match status" value="1"/>
</dbReference>
<dbReference type="GO" id="GO:0001708">
    <property type="term" value="P:cell fate specification"/>
    <property type="evidence" value="ECO:0007669"/>
    <property type="project" value="TreeGrafter"/>
</dbReference>
<keyword evidence="4 18" id="KW-0645">Protease</keyword>
<dbReference type="InterPro" id="IPR003587">
    <property type="entry name" value="Hint_dom_N"/>
</dbReference>
<dbReference type="InterPro" id="IPR009045">
    <property type="entry name" value="Zn_M74/Hedgehog-like"/>
</dbReference>
<evidence type="ECO:0000256" key="5">
    <source>
        <dbReference type="ARBA" id="ARBA00022679"/>
    </source>
</evidence>
<dbReference type="InterPro" id="IPR001767">
    <property type="entry name" value="Hedgehog_Hint"/>
</dbReference>
<gene>
    <name evidence="22" type="ORF">SSS_2692</name>
</gene>
<evidence type="ECO:0000259" key="20">
    <source>
        <dbReference type="SMART" id="SM00305"/>
    </source>
</evidence>
<feature type="domain" description="Hint" evidence="21">
    <location>
        <begin position="346"/>
        <end position="463"/>
    </location>
</feature>
<dbReference type="EnsemblMetazoa" id="SSS_2692s_mrna">
    <property type="protein sequence ID" value="KAF7491177.1"/>
    <property type="gene ID" value="SSS_2692"/>
</dbReference>
<dbReference type="GO" id="GO:0005886">
    <property type="term" value="C:plasma membrane"/>
    <property type="evidence" value="ECO:0007669"/>
    <property type="project" value="UniProtKB-SubCell"/>
</dbReference>
<feature type="region of interest" description="Disordered" evidence="19">
    <location>
        <begin position="96"/>
        <end position="118"/>
    </location>
</feature>
<evidence type="ECO:0000313" key="22">
    <source>
        <dbReference type="EMBL" id="KAF7491177.1"/>
    </source>
</evidence>
<dbReference type="Proteomes" id="UP000070412">
    <property type="component" value="Unassembled WGS sequence"/>
</dbReference>
<dbReference type="SMART" id="SM00306">
    <property type="entry name" value="HintN"/>
    <property type="match status" value="1"/>
</dbReference>
<dbReference type="PROSITE" id="PS50817">
    <property type="entry name" value="INTEIN_N_TER"/>
    <property type="match status" value="1"/>
</dbReference>
<dbReference type="SMART" id="SM00305">
    <property type="entry name" value="HintC"/>
    <property type="match status" value="1"/>
</dbReference>
<dbReference type="GO" id="GO:0007267">
    <property type="term" value="P:cell-cell signaling"/>
    <property type="evidence" value="ECO:0007669"/>
    <property type="project" value="InterPro"/>
</dbReference>
<proteinExistence type="inferred from homology"/>
<sequence length="591" mass="68188">MLHQTNDRIKMRSNHCHLMSNNFLSENSFMAMMKRNFIDFVSLKYGSKSNRLIHCWWRIFDKSHNEITSKLNQNLSRNSSISVFFESKKRNRCCRSHHHTYPHHHHHHHHHHQSRSVSNSLIINSDSSQKNIINNSLSYRNSSRSTRSISRPSRLATTIFVLLILISNEIVESCGPGRGGFRRRSPRKLMPLVFKQHVPNVSENTLGASGLSEGPITRTSRRFKELVPNYNRDILFKDEEGTGADRLMTQRLKERLNTLAISVMNQWPGVRLRVTECWDEDGSHATNSLHYEGRAVDITTSDRDRSKYGMLARLAVEAGFDWVYYESRFHIHCSVKSEKSQSARNGGCFDETSIVHGRNGPMSIKDLKIDDEILTVNPGTGRFEYSPVLMFLDRDPQTERLYYEFETENGGRITTTPSHLLFVVTNENDNSTMNADDRNPIQIEGHEEFAKNIEIGQYLFMRSDNPEQQQQQHPKIDRIVRIRTKKAKGVYAPLTMTGTIVINNFVASCYAIVQNQQITHWSFLPARLAYSFIHFGDSLSRSLNVLHRFDSDRSHSSIASNSAIEPLGIHWYPNLLYSVLRNLIPKKILFD</sequence>
<dbReference type="InterPro" id="IPR006141">
    <property type="entry name" value="Intein_N"/>
</dbReference>
<dbReference type="PANTHER" id="PTHR11889:SF31">
    <property type="entry name" value="PROTEIN HEDGEHOG"/>
    <property type="match status" value="1"/>
</dbReference>
<evidence type="ECO:0000256" key="12">
    <source>
        <dbReference type="ARBA" id="ARBA00023136"/>
    </source>
</evidence>
<dbReference type="OrthoDB" id="5212at2759"/>
<evidence type="ECO:0000256" key="9">
    <source>
        <dbReference type="ARBA" id="ARBA00022801"/>
    </source>
</evidence>
<comment type="function">
    <molecule>Protein hedgehog</molecule>
    <text evidence="18">The C-terminal part of the hedgehog protein precursor displays an autoproteolysis activity that results in the cleavage of the full-length protein into two parts (N-product and C-product). In addition, the C-terminal part displays a cholesterol transferase activity that results by the covalent attachment of a cholesterol moiety to the C-terminal of the newly generated N-product.</text>
</comment>
<dbReference type="GO" id="GO:0005113">
    <property type="term" value="F:patched binding"/>
    <property type="evidence" value="ECO:0007669"/>
    <property type="project" value="TreeGrafter"/>
</dbReference>
<evidence type="ECO:0000256" key="11">
    <source>
        <dbReference type="ARBA" id="ARBA00022837"/>
    </source>
</evidence>
<keyword evidence="11" id="KW-0106">Calcium</keyword>
<dbReference type="Gene3D" id="2.170.16.10">
    <property type="entry name" value="Hedgehog/Intein (Hint) domain"/>
    <property type="match status" value="1"/>
</dbReference>
<evidence type="ECO:0000256" key="6">
    <source>
        <dbReference type="ARBA" id="ARBA00022716"/>
    </source>
</evidence>
<dbReference type="AlphaFoldDB" id="A0A834R653"/>
<dbReference type="GO" id="GO:0007224">
    <property type="term" value="P:smoothened signaling pathway"/>
    <property type="evidence" value="ECO:0007669"/>
    <property type="project" value="TreeGrafter"/>
</dbReference>
<reference evidence="22" key="2">
    <citation type="submission" date="2020-01" db="EMBL/GenBank/DDBJ databases">
        <authorList>
            <person name="Korhonen P.K.K."/>
            <person name="Guangxu M.G."/>
            <person name="Wang T.W."/>
            <person name="Stroehlein A.J.S."/>
            <person name="Young N.D."/>
            <person name="Ang C.-S.A."/>
            <person name="Fernando D.W.F."/>
            <person name="Lu H.L."/>
            <person name="Taylor S.T."/>
            <person name="Ehtesham M.E.M."/>
            <person name="Najaraj S.H.N."/>
            <person name="Harsha G.H.G."/>
            <person name="Madugundu A.M."/>
            <person name="Renuse S.R."/>
            <person name="Holt D.H."/>
            <person name="Pandey A.P."/>
            <person name="Papenfuss A.P."/>
            <person name="Gasser R.B.G."/>
            <person name="Fischer K.F."/>
        </authorList>
    </citation>
    <scope>NUCLEOTIDE SEQUENCE</scope>
    <source>
        <strain evidence="22">SSS_KF_BRIS2020</strain>
    </source>
</reference>
<dbReference type="GO" id="GO:0009653">
    <property type="term" value="P:anatomical structure morphogenesis"/>
    <property type="evidence" value="ECO:0007669"/>
    <property type="project" value="UniProtKB-KW"/>
</dbReference>
<dbReference type="InterPro" id="IPR036844">
    <property type="entry name" value="Hint_dom_sf"/>
</dbReference>
<dbReference type="EMBL" id="WVUK01000060">
    <property type="protein sequence ID" value="KAF7491177.1"/>
    <property type="molecule type" value="Genomic_DNA"/>
</dbReference>
<dbReference type="InterPro" id="IPR001657">
    <property type="entry name" value="Hedgehog"/>
</dbReference>
<protein>
    <recommendedName>
        <fullName evidence="18">Hedgehog protein</fullName>
    </recommendedName>
</protein>
<evidence type="ECO:0000313" key="23">
    <source>
        <dbReference type="EnsemblMetazoa" id="KAF7491177.1"/>
    </source>
</evidence>
<accession>A0A834R653</accession>
<dbReference type="PRINTS" id="PR00632">
    <property type="entry name" value="SONICHHOG"/>
</dbReference>
<keyword evidence="10 18" id="KW-0068">Autocatalytic cleavage</keyword>
<evidence type="ECO:0000256" key="19">
    <source>
        <dbReference type="SAM" id="MobiDB-lite"/>
    </source>
</evidence>
<keyword evidence="13" id="KW-0564">Palmitate</keyword>
<keyword evidence="3 18" id="KW-1003">Cell membrane</keyword>
<dbReference type="InterPro" id="IPR000320">
    <property type="entry name" value="Hedgehog_signalling_dom"/>
</dbReference>
<keyword evidence="8 18" id="KW-0732">Signal</keyword>
<name>A0A834R653_SARSC</name>
<dbReference type="CDD" id="cd00081">
    <property type="entry name" value="Hint"/>
    <property type="match status" value="1"/>
</dbReference>
<dbReference type="GO" id="GO:0008233">
    <property type="term" value="F:peptidase activity"/>
    <property type="evidence" value="ECO:0007669"/>
    <property type="project" value="UniProtKB-UniRule"/>
</dbReference>
<evidence type="ECO:0000256" key="4">
    <source>
        <dbReference type="ARBA" id="ARBA00022670"/>
    </source>
</evidence>
<keyword evidence="2 18" id="KW-0217">Developmental protein</keyword>
<dbReference type="GO" id="GO:0005509">
    <property type="term" value="F:calcium ion binding"/>
    <property type="evidence" value="ECO:0007669"/>
    <property type="project" value="TreeGrafter"/>
</dbReference>
<evidence type="ECO:0000256" key="1">
    <source>
        <dbReference type="ARBA" id="ARBA00010649"/>
    </source>
</evidence>
<dbReference type="GO" id="GO:0000139">
    <property type="term" value="C:Golgi membrane"/>
    <property type="evidence" value="ECO:0007669"/>
    <property type="project" value="UniProtKB-SubCell"/>
</dbReference>
<keyword evidence="12 18" id="KW-0472">Membrane</keyword>
<evidence type="ECO:0000256" key="16">
    <source>
        <dbReference type="ARBA" id="ARBA00045369"/>
    </source>
</evidence>
<dbReference type="GO" id="GO:0005615">
    <property type="term" value="C:extracellular space"/>
    <property type="evidence" value="ECO:0007669"/>
    <property type="project" value="TreeGrafter"/>
</dbReference>
<keyword evidence="6" id="KW-0709">Segmentation polarity protein</keyword>
<comment type="similarity">
    <text evidence="1 18">Belongs to the hedgehog family.</text>
</comment>
<dbReference type="Gene3D" id="3.30.1380.10">
    <property type="match status" value="1"/>
</dbReference>
<keyword evidence="18" id="KW-0256">Endoplasmic reticulum</keyword>
<dbReference type="GO" id="GO:0007367">
    <property type="term" value="P:segment polarity determination"/>
    <property type="evidence" value="ECO:0007669"/>
    <property type="project" value="UniProtKB-KW"/>
</dbReference>
<evidence type="ECO:0000256" key="18">
    <source>
        <dbReference type="RuleBase" id="RU280812"/>
    </source>
</evidence>
<dbReference type="GO" id="GO:0016740">
    <property type="term" value="F:transferase activity"/>
    <property type="evidence" value="ECO:0007669"/>
    <property type="project" value="UniProtKB-KW"/>
</dbReference>
<keyword evidence="24" id="KW-1185">Reference proteome</keyword>
<comment type="function">
    <text evidence="16">The C-terminal part of the hedgehog protein precursor displays an autoproteolysis activity that results in the cleavage of the full-length protein into two parts (N-product and C-product). In addition, the C-terminal part displays a cholesterol transferase activity that results by the covalent attachment of a cholesterol moiety to the C-terminal of the newly generated N-product. Once cleaved, the C-product has no signaling activity and diffuses from the cell.</text>
</comment>
<keyword evidence="9 18" id="KW-0378">Hydrolase</keyword>
<comment type="function">
    <molecule>Protein hedgehog N-product</molecule>
    <text evidence="18">The dually lipidated hedgehog protein N-product is a morphogen which is essential for a variety of patterning events during development.</text>
</comment>
<dbReference type="InterPro" id="IPR050387">
    <property type="entry name" value="Hedgehog_Signaling"/>
</dbReference>
<keyword evidence="7" id="KW-0479">Metal-binding</keyword>
<dbReference type="GO" id="GO:0016540">
    <property type="term" value="P:protein autoprocessing"/>
    <property type="evidence" value="ECO:0007669"/>
    <property type="project" value="InterPro"/>
</dbReference>
<dbReference type="InterPro" id="IPR003586">
    <property type="entry name" value="Hint_dom_C"/>
</dbReference>
<reference evidence="23" key="3">
    <citation type="submission" date="2022-06" db="UniProtKB">
        <authorList>
            <consortium name="EnsemblMetazoa"/>
        </authorList>
    </citation>
    <scope>IDENTIFICATION</scope>
</reference>
<dbReference type="GO" id="GO:0010468">
    <property type="term" value="P:regulation of gene expression"/>
    <property type="evidence" value="ECO:0007669"/>
    <property type="project" value="TreeGrafter"/>
</dbReference>
<comment type="subcellular location">
    <molecule>Protein hedgehog N-product</molecule>
    <subcellularLocation>
        <location evidence="18">Cell membrane</location>
        <topology evidence="18">Lipid-anchor</topology>
    </subcellularLocation>
</comment>
<dbReference type="GO" id="GO:0016015">
    <property type="term" value="F:morphogen activity"/>
    <property type="evidence" value="ECO:0007669"/>
    <property type="project" value="UniProtKB-KW"/>
</dbReference>
<evidence type="ECO:0000259" key="21">
    <source>
        <dbReference type="SMART" id="SM00306"/>
    </source>
</evidence>
<dbReference type="GO" id="GO:0048731">
    <property type="term" value="P:system development"/>
    <property type="evidence" value="ECO:0007669"/>
    <property type="project" value="UniProtKB-ARBA"/>
</dbReference>
<evidence type="ECO:0000256" key="2">
    <source>
        <dbReference type="ARBA" id="ARBA00022473"/>
    </source>
</evidence>
<evidence type="ECO:0000256" key="10">
    <source>
        <dbReference type="ARBA" id="ARBA00022813"/>
    </source>
</evidence>
<comment type="subcellular location">
    <molecule>Sonic hedgehog protein</molecule>
    <subcellularLocation>
        <location evidence="18">Endoplasmic reticulum membrane</location>
    </subcellularLocation>
    <subcellularLocation>
        <location evidence="18">Golgi apparatus membrane</location>
    </subcellularLocation>
</comment>
<evidence type="ECO:0000256" key="8">
    <source>
        <dbReference type="ARBA" id="ARBA00022729"/>
    </source>
</evidence>
<evidence type="ECO:0000256" key="14">
    <source>
        <dbReference type="ARBA" id="ARBA00023288"/>
    </source>
</evidence>
<evidence type="ECO:0000256" key="15">
    <source>
        <dbReference type="ARBA" id="ARBA00023301"/>
    </source>
</evidence>
<keyword evidence="18" id="KW-0333">Golgi apparatus</keyword>
<reference evidence="24" key="1">
    <citation type="journal article" date="2020" name="PLoS Negl. Trop. Dis.">
        <title>High-quality nuclear genome for Sarcoptes scabiei-A critical resource for a neglected parasite.</title>
        <authorList>
            <person name="Korhonen P.K."/>
            <person name="Gasser R.B."/>
            <person name="Ma G."/>
            <person name="Wang T."/>
            <person name="Stroehlein A.J."/>
            <person name="Young N.D."/>
            <person name="Ang C.S."/>
            <person name="Fernando D.D."/>
            <person name="Lu H.C."/>
            <person name="Taylor S."/>
            <person name="Reynolds S.L."/>
            <person name="Mofiz E."/>
            <person name="Najaraj S.H."/>
            <person name="Gowda H."/>
            <person name="Madugundu A."/>
            <person name="Renuse S."/>
            <person name="Holt D."/>
            <person name="Pandey A."/>
            <person name="Papenfuss A.T."/>
            <person name="Fischer K."/>
        </authorList>
    </citation>
    <scope>NUCLEOTIDE SEQUENCE [LARGE SCALE GENOMIC DNA]</scope>
</reference>
<evidence type="ECO:0000256" key="13">
    <source>
        <dbReference type="ARBA" id="ARBA00023139"/>
    </source>
</evidence>
<dbReference type="SUPFAM" id="SSF55166">
    <property type="entry name" value="Hedgehog/DD-peptidase"/>
    <property type="match status" value="1"/>
</dbReference>
<dbReference type="GO" id="GO:0005789">
    <property type="term" value="C:endoplasmic reticulum membrane"/>
    <property type="evidence" value="ECO:0007669"/>
    <property type="project" value="UniProtKB-SubCell"/>
</dbReference>
<dbReference type="Pfam" id="PF01079">
    <property type="entry name" value="Hint"/>
    <property type="match status" value="1"/>
</dbReference>
<evidence type="ECO:0000256" key="7">
    <source>
        <dbReference type="ARBA" id="ARBA00022723"/>
    </source>
</evidence>
<comment type="catalytic activity">
    <reaction evidence="17">
        <text>glycyl-L-cysteinyl-[protein] + cholesterol + H(+) = [protein]-C-terminal glycyl cholesterol ester + N-terminal L-cysteinyl-[protein]</text>
        <dbReference type="Rhea" id="RHEA:59504"/>
        <dbReference type="Rhea" id="RHEA-COMP:12707"/>
        <dbReference type="Rhea" id="RHEA-COMP:15369"/>
        <dbReference type="Rhea" id="RHEA-COMP:15374"/>
        <dbReference type="ChEBI" id="CHEBI:15378"/>
        <dbReference type="ChEBI" id="CHEBI:16113"/>
        <dbReference type="ChEBI" id="CHEBI:65250"/>
        <dbReference type="ChEBI" id="CHEBI:143135"/>
        <dbReference type="ChEBI" id="CHEBI:143140"/>
    </reaction>
    <physiologicalReaction direction="left-to-right" evidence="17">
        <dbReference type="Rhea" id="RHEA:59505"/>
    </physiologicalReaction>
</comment>
<dbReference type="PANTHER" id="PTHR11889">
    <property type="entry name" value="HEDGEHOG"/>
    <property type="match status" value="1"/>
</dbReference>